<name>A0A3M7S3P0_BRAPC</name>
<evidence type="ECO:0000313" key="2">
    <source>
        <dbReference type="EMBL" id="RNA30436.1"/>
    </source>
</evidence>
<feature type="compositionally biased region" description="Polar residues" evidence="1">
    <location>
        <begin position="123"/>
        <end position="133"/>
    </location>
</feature>
<dbReference type="EMBL" id="REGN01002088">
    <property type="protein sequence ID" value="RNA30436.1"/>
    <property type="molecule type" value="Genomic_DNA"/>
</dbReference>
<sequence length="133" mass="15545">MQLNLIYRHPIINVPSTPDEYADQIKFKLQKAYEKVRQNKNVRIRRMRLNYDRHVYATEFKRSDLVWVRNDRHYGGCGQQYKTINGTDDESQTPSGPNKSRQGEKSDVDTQNGLSKKKKIEATTKSSNQPTTR</sequence>
<dbReference type="AlphaFoldDB" id="A0A3M7S3P0"/>
<feature type="region of interest" description="Disordered" evidence="1">
    <location>
        <begin position="75"/>
        <end position="133"/>
    </location>
</feature>
<evidence type="ECO:0000313" key="3">
    <source>
        <dbReference type="Proteomes" id="UP000276133"/>
    </source>
</evidence>
<proteinExistence type="predicted"/>
<comment type="caution">
    <text evidence="2">The sequence shown here is derived from an EMBL/GenBank/DDBJ whole genome shotgun (WGS) entry which is preliminary data.</text>
</comment>
<dbReference type="Proteomes" id="UP000276133">
    <property type="component" value="Unassembled WGS sequence"/>
</dbReference>
<keyword evidence="3" id="KW-1185">Reference proteome</keyword>
<accession>A0A3M7S3P0</accession>
<organism evidence="2 3">
    <name type="scientific">Brachionus plicatilis</name>
    <name type="common">Marine rotifer</name>
    <name type="synonym">Brachionus muelleri</name>
    <dbReference type="NCBI Taxonomy" id="10195"/>
    <lineage>
        <taxon>Eukaryota</taxon>
        <taxon>Metazoa</taxon>
        <taxon>Spiralia</taxon>
        <taxon>Gnathifera</taxon>
        <taxon>Rotifera</taxon>
        <taxon>Eurotatoria</taxon>
        <taxon>Monogononta</taxon>
        <taxon>Pseudotrocha</taxon>
        <taxon>Ploima</taxon>
        <taxon>Brachionidae</taxon>
        <taxon>Brachionus</taxon>
    </lineage>
</organism>
<evidence type="ECO:0000256" key="1">
    <source>
        <dbReference type="SAM" id="MobiDB-lite"/>
    </source>
</evidence>
<gene>
    <name evidence="2" type="ORF">BpHYR1_041525</name>
</gene>
<feature type="compositionally biased region" description="Polar residues" evidence="1">
    <location>
        <begin position="80"/>
        <end position="100"/>
    </location>
</feature>
<reference evidence="2 3" key="1">
    <citation type="journal article" date="2018" name="Sci. Rep.">
        <title>Genomic signatures of local adaptation to the degree of environmental predictability in rotifers.</title>
        <authorList>
            <person name="Franch-Gras L."/>
            <person name="Hahn C."/>
            <person name="Garcia-Roger E.M."/>
            <person name="Carmona M.J."/>
            <person name="Serra M."/>
            <person name="Gomez A."/>
        </authorList>
    </citation>
    <scope>NUCLEOTIDE SEQUENCE [LARGE SCALE GENOMIC DNA]</scope>
    <source>
        <strain evidence="2">HYR1</strain>
    </source>
</reference>
<protein>
    <submittedName>
        <fullName evidence="2">Uncharacterized protein</fullName>
    </submittedName>
</protein>